<dbReference type="Pfam" id="PF07949">
    <property type="entry name" value="YbbR"/>
    <property type="match status" value="3"/>
</dbReference>
<reference evidence="1 2" key="1">
    <citation type="submission" date="2023-07" db="EMBL/GenBank/DDBJ databases">
        <title>Genomic Encyclopedia of Type Strains, Phase IV (KMG-IV): sequencing the most valuable type-strain genomes for metagenomic binning, comparative biology and taxonomic classification.</title>
        <authorList>
            <person name="Goeker M."/>
        </authorList>
    </citation>
    <scope>NUCLEOTIDE SEQUENCE [LARGE SCALE GENOMIC DNA]</scope>
    <source>
        <strain evidence="1 2">DSM 45903</strain>
    </source>
</reference>
<gene>
    <name evidence="1" type="ORF">JOE21_003623</name>
</gene>
<evidence type="ECO:0000313" key="1">
    <source>
        <dbReference type="EMBL" id="MDR6227600.1"/>
    </source>
</evidence>
<keyword evidence="2" id="KW-1185">Reference proteome</keyword>
<dbReference type="PANTHER" id="PTHR37804">
    <property type="entry name" value="CDAA REGULATORY PROTEIN CDAR"/>
    <property type="match status" value="1"/>
</dbReference>
<name>A0ABU1IS24_9BACL</name>
<dbReference type="Gene3D" id="2.170.120.40">
    <property type="entry name" value="YbbR-like domain"/>
    <property type="match status" value="2"/>
</dbReference>
<accession>A0ABU1IS24</accession>
<comment type="caution">
    <text evidence="1">The sequence shown here is derived from an EMBL/GenBank/DDBJ whole genome shotgun (WGS) entry which is preliminary data.</text>
</comment>
<dbReference type="Gene3D" id="2.170.120.30">
    <property type="match status" value="2"/>
</dbReference>
<organism evidence="1 2">
    <name type="scientific">Desmospora profundinema</name>
    <dbReference type="NCBI Taxonomy" id="1571184"/>
    <lineage>
        <taxon>Bacteria</taxon>
        <taxon>Bacillati</taxon>
        <taxon>Bacillota</taxon>
        <taxon>Bacilli</taxon>
        <taxon>Bacillales</taxon>
        <taxon>Thermoactinomycetaceae</taxon>
        <taxon>Desmospora</taxon>
    </lineage>
</organism>
<dbReference type="EMBL" id="JAVDQG010000010">
    <property type="protein sequence ID" value="MDR6227600.1"/>
    <property type="molecule type" value="Genomic_DNA"/>
</dbReference>
<dbReference type="PANTHER" id="PTHR37804:SF1">
    <property type="entry name" value="CDAA REGULATORY PROTEIN CDAR"/>
    <property type="match status" value="1"/>
</dbReference>
<protein>
    <submittedName>
        <fullName evidence="1">YbbR domain-containing protein</fullName>
    </submittedName>
</protein>
<proteinExistence type="predicted"/>
<dbReference type="InterPro" id="IPR012505">
    <property type="entry name" value="YbbR"/>
</dbReference>
<sequence length="399" mass="44360">MDKWLQNNTVVKLVAVVLAIMLWTSVNDASLRLPRDSNVANTISNVTLEARYDETRFELVEMPSSVNLTLRGSPFSLNLVSPDRYRAYVDLREMTEGKHTDVPVRLEGIPRNVEAQVRPARVDVVLEEKLQKEMPVEVEVIGKPEADYQLGEPVSTPNRVLVRGTEAQLNRVKAVKAVVNVAGAKDTIKETVSIQVYGEKGWMDGVEVTPEVVDVNVPIASPNAVVPLKMDIAEYPPKGYAINEIKTNIDKVTVYGSKRYVSALEVYTGPELDLSEAKSDRTFELPIPVTGGAAKVDPERVKIEVDIVKESKKRFSDVPIAIKGLKQGLEASFQEDETVDLTLLGASDRLDQVDQEDLEAFIDVSNLSAGEHEVPLQLNRPAYLRWDEEGQMITVRITR</sequence>
<dbReference type="RefSeq" id="WP_309868709.1">
    <property type="nucleotide sequence ID" value="NZ_JAVDQG010000010.1"/>
</dbReference>
<evidence type="ECO:0000313" key="2">
    <source>
        <dbReference type="Proteomes" id="UP001185012"/>
    </source>
</evidence>
<dbReference type="InterPro" id="IPR053154">
    <property type="entry name" value="c-di-AMP_regulator"/>
</dbReference>
<dbReference type="Proteomes" id="UP001185012">
    <property type="component" value="Unassembled WGS sequence"/>
</dbReference>